<reference evidence="1 2" key="1">
    <citation type="submission" date="2017-09" db="EMBL/GenBank/DDBJ databases">
        <title>Whole genomes of Flavobacteriaceae.</title>
        <authorList>
            <person name="Stine C."/>
            <person name="Li C."/>
            <person name="Tadesse D."/>
        </authorList>
    </citation>
    <scope>NUCLEOTIDE SEQUENCE [LARGE SCALE GENOMIC DNA]</scope>
    <source>
        <strain evidence="1 2">ATCC 35036</strain>
    </source>
</reference>
<sequence length="59" mass="7038">FKIVPFRYKPTATKGFFASIWAKKTTYQSNSFFIHNSLFAFQILYLFQKKSFLKTFTLV</sequence>
<protein>
    <submittedName>
        <fullName evidence="1">Uncharacterized protein</fullName>
    </submittedName>
</protein>
<comment type="caution">
    <text evidence="1">The sequence shown here is derived from an EMBL/GenBank/DDBJ whole genome shotgun (WGS) entry which is preliminary data.</text>
</comment>
<evidence type="ECO:0000313" key="1">
    <source>
        <dbReference type="EMBL" id="PDS21985.1"/>
    </source>
</evidence>
<evidence type="ECO:0000313" key="2">
    <source>
        <dbReference type="Proteomes" id="UP000220828"/>
    </source>
</evidence>
<dbReference type="AlphaFoldDB" id="A0A2H3KFI3"/>
<name>A0A2H3KFI3_9FLAO</name>
<gene>
    <name evidence="1" type="ORF">B0A77_14610</name>
</gene>
<dbReference type="EMBL" id="PCMW01000125">
    <property type="protein sequence ID" value="PDS21985.1"/>
    <property type="molecule type" value="Genomic_DNA"/>
</dbReference>
<organism evidence="1 2">
    <name type="scientific">Flavobacterium branchiophilum</name>
    <dbReference type="NCBI Taxonomy" id="55197"/>
    <lineage>
        <taxon>Bacteria</taxon>
        <taxon>Pseudomonadati</taxon>
        <taxon>Bacteroidota</taxon>
        <taxon>Flavobacteriia</taxon>
        <taxon>Flavobacteriales</taxon>
        <taxon>Flavobacteriaceae</taxon>
        <taxon>Flavobacterium</taxon>
    </lineage>
</organism>
<feature type="non-terminal residue" evidence="1">
    <location>
        <position position="1"/>
    </location>
</feature>
<accession>A0A2H3KFI3</accession>
<proteinExistence type="predicted"/>
<dbReference type="Proteomes" id="UP000220828">
    <property type="component" value="Unassembled WGS sequence"/>
</dbReference>